<comment type="similarity">
    <text evidence="2 7">Belongs to the ExbD/TolR family.</text>
</comment>
<feature type="transmembrane region" description="Helical" evidence="8">
    <location>
        <begin position="12"/>
        <end position="31"/>
    </location>
</feature>
<dbReference type="OrthoDB" id="9793581at2"/>
<sequence>MKLRQKKRADFLVDITPLVDVVFLMLIFFMVSTSFSVSSSLKLDLPSSKATAEQNEMKKVTISINAKGQIYVQDEAVQDTDLRKRILNISKGDPNVRVVLRADSDARHKRVVYVLDTLRGLEMSKIGIATVSTSNEETQ</sequence>
<evidence type="ECO:0000313" key="10">
    <source>
        <dbReference type="Proteomes" id="UP000231632"/>
    </source>
</evidence>
<reference evidence="9 10" key="1">
    <citation type="journal article" date="2017" name="Arch. Microbiol.">
        <title>Mariprofundus micogutta sp. nov., a novel iron-oxidizing zetaproteobacterium isolated from a deep-sea hydrothermal field at the Bayonnaise knoll of the Izu-Ogasawara arc, and a description of Mariprofundales ord. nov. and Zetaproteobacteria classis nov.</title>
        <authorList>
            <person name="Makita H."/>
            <person name="Tanaka E."/>
            <person name="Mitsunobu S."/>
            <person name="Miyazaki M."/>
            <person name="Nunoura T."/>
            <person name="Uematsu K."/>
            <person name="Takaki Y."/>
            <person name="Nishi S."/>
            <person name="Shimamura S."/>
            <person name="Takai K."/>
        </authorList>
    </citation>
    <scope>NUCLEOTIDE SEQUENCE [LARGE SCALE GENOMIC DNA]</scope>
    <source>
        <strain evidence="9 10">ET2</strain>
    </source>
</reference>
<dbReference type="AlphaFoldDB" id="A0A1L8CQV4"/>
<protein>
    <submittedName>
        <fullName evidence="9">Biopolymer transport protein ExbD</fullName>
    </submittedName>
</protein>
<comment type="caution">
    <text evidence="9">The sequence shown here is derived from an EMBL/GenBank/DDBJ whole genome shotgun (WGS) entry which is preliminary data.</text>
</comment>
<dbReference type="Pfam" id="PF02472">
    <property type="entry name" value="ExbD"/>
    <property type="match status" value="1"/>
</dbReference>
<proteinExistence type="inferred from homology"/>
<name>A0A1L8CQV4_9PROT</name>
<gene>
    <name evidence="9" type="ORF">MMIC_P2281</name>
</gene>
<dbReference type="GO" id="GO:0015031">
    <property type="term" value="P:protein transport"/>
    <property type="evidence" value="ECO:0007669"/>
    <property type="project" value="UniProtKB-KW"/>
</dbReference>
<evidence type="ECO:0000256" key="6">
    <source>
        <dbReference type="ARBA" id="ARBA00023136"/>
    </source>
</evidence>
<evidence type="ECO:0000256" key="4">
    <source>
        <dbReference type="ARBA" id="ARBA00022692"/>
    </source>
</evidence>
<dbReference type="InterPro" id="IPR003400">
    <property type="entry name" value="ExbD"/>
</dbReference>
<dbReference type="PANTHER" id="PTHR30558:SF3">
    <property type="entry name" value="BIOPOLYMER TRANSPORT PROTEIN EXBD-RELATED"/>
    <property type="match status" value="1"/>
</dbReference>
<dbReference type="STRING" id="1921010.MMIC_P2281"/>
<dbReference type="GO" id="GO:0022857">
    <property type="term" value="F:transmembrane transporter activity"/>
    <property type="evidence" value="ECO:0007669"/>
    <property type="project" value="InterPro"/>
</dbReference>
<evidence type="ECO:0000256" key="3">
    <source>
        <dbReference type="ARBA" id="ARBA00022475"/>
    </source>
</evidence>
<keyword evidence="7" id="KW-0653">Protein transport</keyword>
<evidence type="ECO:0000256" key="2">
    <source>
        <dbReference type="ARBA" id="ARBA00005811"/>
    </source>
</evidence>
<keyword evidence="6 8" id="KW-0472">Membrane</keyword>
<organism evidence="9 10">
    <name type="scientific">Mariprofundus micogutta</name>
    <dbReference type="NCBI Taxonomy" id="1921010"/>
    <lineage>
        <taxon>Bacteria</taxon>
        <taxon>Pseudomonadati</taxon>
        <taxon>Pseudomonadota</taxon>
        <taxon>Candidatius Mariprofundia</taxon>
        <taxon>Mariprofundales</taxon>
        <taxon>Mariprofundaceae</taxon>
        <taxon>Mariprofundus</taxon>
    </lineage>
</organism>
<comment type="subcellular location">
    <subcellularLocation>
        <location evidence="1">Cell membrane</location>
        <topology evidence="1">Single-pass membrane protein</topology>
    </subcellularLocation>
    <subcellularLocation>
        <location evidence="7">Cell membrane</location>
        <topology evidence="7">Single-pass type II membrane protein</topology>
    </subcellularLocation>
</comment>
<dbReference type="GO" id="GO:0005886">
    <property type="term" value="C:plasma membrane"/>
    <property type="evidence" value="ECO:0007669"/>
    <property type="project" value="UniProtKB-SubCell"/>
</dbReference>
<keyword evidence="10" id="KW-1185">Reference proteome</keyword>
<evidence type="ECO:0000256" key="1">
    <source>
        <dbReference type="ARBA" id="ARBA00004162"/>
    </source>
</evidence>
<evidence type="ECO:0000256" key="8">
    <source>
        <dbReference type="SAM" id="Phobius"/>
    </source>
</evidence>
<evidence type="ECO:0000256" key="5">
    <source>
        <dbReference type="ARBA" id="ARBA00022989"/>
    </source>
</evidence>
<dbReference type="RefSeq" id="WP_072660596.1">
    <property type="nucleotide sequence ID" value="NZ_BDFD01000026.1"/>
</dbReference>
<dbReference type="EMBL" id="BDFD01000026">
    <property type="protein sequence ID" value="GAV21298.1"/>
    <property type="molecule type" value="Genomic_DNA"/>
</dbReference>
<keyword evidence="7" id="KW-0813">Transport</keyword>
<keyword evidence="5 8" id="KW-1133">Transmembrane helix</keyword>
<accession>A0A1L8CQV4</accession>
<evidence type="ECO:0000256" key="7">
    <source>
        <dbReference type="RuleBase" id="RU003879"/>
    </source>
</evidence>
<evidence type="ECO:0000313" key="9">
    <source>
        <dbReference type="EMBL" id="GAV21298.1"/>
    </source>
</evidence>
<keyword evidence="4 7" id="KW-0812">Transmembrane</keyword>
<dbReference type="Proteomes" id="UP000231632">
    <property type="component" value="Unassembled WGS sequence"/>
</dbReference>
<keyword evidence="3" id="KW-1003">Cell membrane</keyword>
<dbReference type="PANTHER" id="PTHR30558">
    <property type="entry name" value="EXBD MEMBRANE COMPONENT OF PMF-DRIVEN MACROMOLECULE IMPORT SYSTEM"/>
    <property type="match status" value="1"/>
</dbReference>
<dbReference type="Gene3D" id="3.30.420.270">
    <property type="match status" value="1"/>
</dbReference>